<name>A0ABX0YG17_9PSED</name>
<dbReference type="RefSeq" id="WP_168084896.1">
    <property type="nucleotide sequence ID" value="NZ_JAAVJI010000009.1"/>
</dbReference>
<evidence type="ECO:0000313" key="2">
    <source>
        <dbReference type="Proteomes" id="UP000746535"/>
    </source>
</evidence>
<proteinExistence type="predicted"/>
<accession>A0ABX0YG17</accession>
<organism evidence="1 2">
    <name type="scientific">Pseudomonas quercus</name>
    <dbReference type="NCBI Taxonomy" id="2722792"/>
    <lineage>
        <taxon>Bacteria</taxon>
        <taxon>Pseudomonadati</taxon>
        <taxon>Pseudomonadota</taxon>
        <taxon>Gammaproteobacteria</taxon>
        <taxon>Pseudomonadales</taxon>
        <taxon>Pseudomonadaceae</taxon>
        <taxon>Pseudomonas</taxon>
    </lineage>
</organism>
<protein>
    <recommendedName>
        <fullName evidence="3">Immunity protein 50</fullName>
    </recommendedName>
</protein>
<gene>
    <name evidence="1" type="ORF">HBH25_15810</name>
</gene>
<evidence type="ECO:0008006" key="3">
    <source>
        <dbReference type="Google" id="ProtNLM"/>
    </source>
</evidence>
<comment type="caution">
    <text evidence="1">The sequence shown here is derived from an EMBL/GenBank/DDBJ whole genome shotgun (WGS) entry which is preliminary data.</text>
</comment>
<reference evidence="1 2" key="1">
    <citation type="submission" date="2020-03" db="EMBL/GenBank/DDBJ databases">
        <authorList>
            <person name="Wang L."/>
            <person name="He N."/>
            <person name="Li Y."/>
            <person name="Fang Y."/>
            <person name="Zhang F."/>
        </authorList>
    </citation>
    <scope>NUCLEOTIDE SEQUENCE [LARGE SCALE GENOMIC DNA]</scope>
    <source>
        <strain evidence="2">hsmgli-8</strain>
    </source>
</reference>
<dbReference type="EMBL" id="JAAVJI010000009">
    <property type="protein sequence ID" value="NJP02315.1"/>
    <property type="molecule type" value="Genomic_DNA"/>
</dbReference>
<keyword evidence="2" id="KW-1185">Reference proteome</keyword>
<evidence type="ECO:0000313" key="1">
    <source>
        <dbReference type="EMBL" id="NJP02315.1"/>
    </source>
</evidence>
<dbReference type="Proteomes" id="UP000746535">
    <property type="component" value="Unassembled WGS sequence"/>
</dbReference>
<sequence>MNLLDILDCKHFLANLFPEGLDKNLMIGQVNLNFLGNSTVSLHTRQQPAIEVKKWGKWGEAYNVIVVKISSVTVKEFSVKNISGALYASVDVQQVDNGFRLTQRADDWSFDLVCGYLMFDSCSVYLDEPDCQVYL</sequence>